<dbReference type="STRING" id="448386.A0A2V3IQN3"/>
<dbReference type="PROSITE" id="PS51462">
    <property type="entry name" value="NUDIX"/>
    <property type="match status" value="1"/>
</dbReference>
<evidence type="ECO:0000259" key="6">
    <source>
        <dbReference type="PROSITE" id="PS51462"/>
    </source>
</evidence>
<protein>
    <submittedName>
        <fullName evidence="7">Nudix hydrolase 4</fullName>
    </submittedName>
</protein>
<name>A0A2V3IQN3_9FLOR</name>
<gene>
    <name evidence="7" type="ORF">BWQ96_05827</name>
</gene>
<dbReference type="PANTHER" id="PTHR12629:SF0">
    <property type="entry name" value="DIPHOSPHOINOSITOL-POLYPHOSPHATE DIPHOSPHATASE"/>
    <property type="match status" value="1"/>
</dbReference>
<dbReference type="EMBL" id="NBIV01000092">
    <property type="protein sequence ID" value="PXF44384.1"/>
    <property type="molecule type" value="Genomic_DNA"/>
</dbReference>
<dbReference type="PROSITE" id="PS00893">
    <property type="entry name" value="NUDIX_BOX"/>
    <property type="match status" value="1"/>
</dbReference>
<keyword evidence="3 7" id="KW-0378">Hydrolase</keyword>
<proteinExistence type="predicted"/>
<dbReference type="InterPro" id="IPR047198">
    <property type="entry name" value="DDP-like_NUDIX"/>
</dbReference>
<keyword evidence="8" id="KW-1185">Reference proteome</keyword>
<keyword evidence="4" id="KW-0460">Magnesium</keyword>
<comment type="cofactor">
    <cofactor evidence="1">
        <name>Mg(2+)</name>
        <dbReference type="ChEBI" id="CHEBI:18420"/>
    </cofactor>
</comment>
<evidence type="ECO:0000256" key="4">
    <source>
        <dbReference type="ARBA" id="ARBA00022842"/>
    </source>
</evidence>
<dbReference type="GO" id="GO:0046872">
    <property type="term" value="F:metal ion binding"/>
    <property type="evidence" value="ECO:0007669"/>
    <property type="project" value="UniProtKB-KW"/>
</dbReference>
<evidence type="ECO:0000313" key="8">
    <source>
        <dbReference type="Proteomes" id="UP000247409"/>
    </source>
</evidence>
<keyword evidence="2" id="KW-0479">Metal-binding</keyword>
<feature type="region of interest" description="Disordered" evidence="5">
    <location>
        <begin position="149"/>
        <end position="175"/>
    </location>
</feature>
<dbReference type="Proteomes" id="UP000247409">
    <property type="component" value="Unassembled WGS sequence"/>
</dbReference>
<dbReference type="OrthoDB" id="2011998at2759"/>
<sequence>MGKKAGCVPVRRNAQSSKWQVLLVQSRWTPQVWLFPKGTVESDETAKQAAVRETREEGGVIGELGPKLGSWNINRGSKQKQKMWLLNVTTQFSADNKQWKERKKRARAWHSLEDAKCILTSLPEDQQRPELMEMLLKTEALLAQKDLGAQLKDATDSDDDDDYEPAASGQPSNSD</sequence>
<reference evidence="7 8" key="1">
    <citation type="journal article" date="2018" name="Mol. Biol. Evol.">
        <title>Analysis of the draft genome of the red seaweed Gracilariopsis chorda provides insights into genome size evolution in Rhodophyta.</title>
        <authorList>
            <person name="Lee J."/>
            <person name="Yang E.C."/>
            <person name="Graf L."/>
            <person name="Yang J.H."/>
            <person name="Qiu H."/>
            <person name="Zel Zion U."/>
            <person name="Chan C.X."/>
            <person name="Stephens T.G."/>
            <person name="Weber A.P.M."/>
            <person name="Boo G.H."/>
            <person name="Boo S.M."/>
            <person name="Kim K.M."/>
            <person name="Shin Y."/>
            <person name="Jung M."/>
            <person name="Lee S.J."/>
            <person name="Yim H.S."/>
            <person name="Lee J.H."/>
            <person name="Bhattacharya D."/>
            <person name="Yoon H.S."/>
        </authorList>
    </citation>
    <scope>NUCLEOTIDE SEQUENCE [LARGE SCALE GENOMIC DNA]</scope>
    <source>
        <strain evidence="7 8">SKKU-2015</strain>
        <tissue evidence="7">Whole body</tissue>
    </source>
</reference>
<accession>A0A2V3IQN3</accession>
<dbReference type="AlphaFoldDB" id="A0A2V3IQN3"/>
<comment type="caution">
    <text evidence="7">The sequence shown here is derived from an EMBL/GenBank/DDBJ whole genome shotgun (WGS) entry which is preliminary data.</text>
</comment>
<dbReference type="InterPro" id="IPR000086">
    <property type="entry name" value="NUDIX_hydrolase_dom"/>
</dbReference>
<feature type="domain" description="Nudix hydrolase" evidence="6">
    <location>
        <begin position="1"/>
        <end position="133"/>
    </location>
</feature>
<dbReference type="SUPFAM" id="SSF55811">
    <property type="entry name" value="Nudix"/>
    <property type="match status" value="1"/>
</dbReference>
<organism evidence="7 8">
    <name type="scientific">Gracilariopsis chorda</name>
    <dbReference type="NCBI Taxonomy" id="448386"/>
    <lineage>
        <taxon>Eukaryota</taxon>
        <taxon>Rhodophyta</taxon>
        <taxon>Florideophyceae</taxon>
        <taxon>Rhodymeniophycidae</taxon>
        <taxon>Gracilariales</taxon>
        <taxon>Gracilariaceae</taxon>
        <taxon>Gracilariopsis</taxon>
    </lineage>
</organism>
<dbReference type="Pfam" id="PF00293">
    <property type="entry name" value="NUDIX"/>
    <property type="match status" value="1"/>
</dbReference>
<dbReference type="GO" id="GO:0005634">
    <property type="term" value="C:nucleus"/>
    <property type="evidence" value="ECO:0007669"/>
    <property type="project" value="TreeGrafter"/>
</dbReference>
<evidence type="ECO:0000256" key="3">
    <source>
        <dbReference type="ARBA" id="ARBA00022801"/>
    </source>
</evidence>
<dbReference type="GO" id="GO:0016462">
    <property type="term" value="F:pyrophosphatase activity"/>
    <property type="evidence" value="ECO:0007669"/>
    <property type="project" value="InterPro"/>
</dbReference>
<dbReference type="PANTHER" id="PTHR12629">
    <property type="entry name" value="DIPHOSPHOINOSITOL POLYPHOSPHATE PHOSPHOHYDROLASE"/>
    <property type="match status" value="1"/>
</dbReference>
<evidence type="ECO:0000313" key="7">
    <source>
        <dbReference type="EMBL" id="PXF44384.1"/>
    </source>
</evidence>
<evidence type="ECO:0000256" key="5">
    <source>
        <dbReference type="SAM" id="MobiDB-lite"/>
    </source>
</evidence>
<dbReference type="CDD" id="cd04666">
    <property type="entry name" value="NUDIX_DIPP2_like_Nudt4"/>
    <property type="match status" value="1"/>
</dbReference>
<evidence type="ECO:0000256" key="2">
    <source>
        <dbReference type="ARBA" id="ARBA00022723"/>
    </source>
</evidence>
<dbReference type="Gene3D" id="3.90.79.10">
    <property type="entry name" value="Nucleoside Triphosphate Pyrophosphohydrolase"/>
    <property type="match status" value="1"/>
</dbReference>
<evidence type="ECO:0000256" key="1">
    <source>
        <dbReference type="ARBA" id="ARBA00001946"/>
    </source>
</evidence>
<dbReference type="InterPro" id="IPR015797">
    <property type="entry name" value="NUDIX_hydrolase-like_dom_sf"/>
</dbReference>
<dbReference type="GO" id="GO:0005737">
    <property type="term" value="C:cytoplasm"/>
    <property type="evidence" value="ECO:0007669"/>
    <property type="project" value="TreeGrafter"/>
</dbReference>
<dbReference type="InterPro" id="IPR020084">
    <property type="entry name" value="NUDIX_hydrolase_CS"/>
</dbReference>